<name>A0A2N5CPW2_9CAUL</name>
<evidence type="ECO:0000256" key="1">
    <source>
        <dbReference type="SAM" id="SignalP"/>
    </source>
</evidence>
<protein>
    <submittedName>
        <fullName evidence="2">Metal-binding protein</fullName>
    </submittedName>
</protein>
<sequence length="145" mass="15162">MKIRLAAVLLLLALPSAALAAGDILLYRDPGCGCCEAWAQAVRAKLDRKVIVRDQVARVRLQRQSGLPPALSSCHTAIIDGFVIEGHVPVAKVKRLLAARPAGVKGLAVGGMPIGSEGMAAPSGARQHYDVVAFGPAGARVFARY</sequence>
<dbReference type="EMBL" id="PJRQ01000040">
    <property type="protein sequence ID" value="PLR09196.1"/>
    <property type="molecule type" value="Genomic_DNA"/>
</dbReference>
<keyword evidence="1" id="KW-0732">Signal</keyword>
<gene>
    <name evidence="2" type="ORF">CFHF_18840</name>
</gene>
<dbReference type="Pfam" id="PF04214">
    <property type="entry name" value="DUF411"/>
    <property type="match status" value="1"/>
</dbReference>
<feature type="chain" id="PRO_5014781833" evidence="1">
    <location>
        <begin position="21"/>
        <end position="145"/>
    </location>
</feature>
<dbReference type="InterPro" id="IPR007332">
    <property type="entry name" value="DUF411"/>
</dbReference>
<accession>A0A2N5CPW2</accession>
<proteinExistence type="predicted"/>
<evidence type="ECO:0000313" key="3">
    <source>
        <dbReference type="Proteomes" id="UP000234483"/>
    </source>
</evidence>
<dbReference type="RefSeq" id="WP_101714501.1">
    <property type="nucleotide sequence ID" value="NZ_PJRQ01000040.1"/>
</dbReference>
<reference evidence="2 3" key="1">
    <citation type="submission" date="2017-12" db="EMBL/GenBank/DDBJ databases">
        <title>The genome sequence of Caulobacter flavus CGMCC1 15093.</title>
        <authorList>
            <person name="Gao J."/>
            <person name="Mao X."/>
            <person name="Sun J."/>
        </authorList>
    </citation>
    <scope>NUCLEOTIDE SEQUENCE [LARGE SCALE GENOMIC DNA]</scope>
    <source>
        <strain evidence="2 3">CGMCC1 15093</strain>
    </source>
</reference>
<feature type="signal peptide" evidence="1">
    <location>
        <begin position="1"/>
        <end position="20"/>
    </location>
</feature>
<dbReference type="AlphaFoldDB" id="A0A2N5CPW2"/>
<organism evidence="2 3">
    <name type="scientific">Caulobacter flavus</name>
    <dbReference type="NCBI Taxonomy" id="1679497"/>
    <lineage>
        <taxon>Bacteria</taxon>
        <taxon>Pseudomonadati</taxon>
        <taxon>Pseudomonadota</taxon>
        <taxon>Alphaproteobacteria</taxon>
        <taxon>Caulobacterales</taxon>
        <taxon>Caulobacteraceae</taxon>
        <taxon>Caulobacter</taxon>
    </lineage>
</organism>
<evidence type="ECO:0000313" key="2">
    <source>
        <dbReference type="EMBL" id="PLR09196.1"/>
    </source>
</evidence>
<comment type="caution">
    <text evidence="2">The sequence shown here is derived from an EMBL/GenBank/DDBJ whole genome shotgun (WGS) entry which is preliminary data.</text>
</comment>
<dbReference type="Proteomes" id="UP000234483">
    <property type="component" value="Unassembled WGS sequence"/>
</dbReference>